<evidence type="ECO:0000256" key="2">
    <source>
        <dbReference type="ARBA" id="ARBA00004739"/>
    </source>
</evidence>
<evidence type="ECO:0000256" key="12">
    <source>
        <dbReference type="ARBA" id="ARBA00023163"/>
    </source>
</evidence>
<comment type="function">
    <text evidence="18">Oxidizes proline to glutamate for use as a carbon and nitrogen source.</text>
</comment>
<evidence type="ECO:0000256" key="5">
    <source>
        <dbReference type="ARBA" id="ARBA00022630"/>
    </source>
</evidence>
<evidence type="ECO:0000256" key="8">
    <source>
        <dbReference type="ARBA" id="ARBA00023015"/>
    </source>
</evidence>
<dbReference type="GO" id="GO:0003677">
    <property type="term" value="F:DNA binding"/>
    <property type="evidence" value="ECO:0007669"/>
    <property type="project" value="UniProtKB-KW"/>
</dbReference>
<comment type="catalytic activity">
    <reaction evidence="14 18">
        <text>L-glutamate 5-semialdehyde + NAD(+) + H2O = L-glutamate + NADH + 2 H(+)</text>
        <dbReference type="Rhea" id="RHEA:30235"/>
        <dbReference type="ChEBI" id="CHEBI:15377"/>
        <dbReference type="ChEBI" id="CHEBI:15378"/>
        <dbReference type="ChEBI" id="CHEBI:29985"/>
        <dbReference type="ChEBI" id="CHEBI:57540"/>
        <dbReference type="ChEBI" id="CHEBI:57945"/>
        <dbReference type="ChEBI" id="CHEBI:58066"/>
        <dbReference type="EC" id="1.2.1.88"/>
    </reaction>
</comment>
<dbReference type="InterPro" id="IPR016161">
    <property type="entry name" value="Ald_DH/histidinol_DH"/>
</dbReference>
<dbReference type="GO" id="GO:0010133">
    <property type="term" value="P:L-proline catabolic process to L-glutamate"/>
    <property type="evidence" value="ECO:0007669"/>
    <property type="project" value="UniProtKB-UniRule"/>
</dbReference>
<comment type="catalytic activity">
    <reaction evidence="15 18">
        <text>L-proline + a quinone = (S)-1-pyrroline-5-carboxylate + a quinol + H(+)</text>
        <dbReference type="Rhea" id="RHEA:23784"/>
        <dbReference type="ChEBI" id="CHEBI:15378"/>
        <dbReference type="ChEBI" id="CHEBI:17388"/>
        <dbReference type="ChEBI" id="CHEBI:24646"/>
        <dbReference type="ChEBI" id="CHEBI:60039"/>
        <dbReference type="ChEBI" id="CHEBI:132124"/>
        <dbReference type="EC" id="1.5.5.2"/>
    </reaction>
</comment>
<dbReference type="Gene3D" id="1.20.5.550">
    <property type="entry name" value="Single Helix bin"/>
    <property type="match status" value="1"/>
</dbReference>
<feature type="domain" description="Proline dehydrogenase PutA" evidence="21">
    <location>
        <begin position="75"/>
        <end position="186"/>
    </location>
</feature>
<comment type="cofactor">
    <cofactor evidence="1 18">
        <name>FAD</name>
        <dbReference type="ChEBI" id="CHEBI:57692"/>
    </cofactor>
</comment>
<dbReference type="NCBIfam" id="NF008869">
    <property type="entry name" value="PRK11904.1"/>
    <property type="match status" value="1"/>
</dbReference>
<comment type="pathway">
    <text evidence="2 18">Amino-acid degradation; L-proline degradation into L-glutamate; L-glutamate from L-proline: step 1/2.</text>
</comment>
<keyword evidence="4 18" id="KW-0678">Repressor</keyword>
<dbReference type="InterPro" id="IPR016163">
    <property type="entry name" value="Ald_DH_C"/>
</dbReference>
<dbReference type="GO" id="GO:0009898">
    <property type="term" value="C:cytoplasmic side of plasma membrane"/>
    <property type="evidence" value="ECO:0007669"/>
    <property type="project" value="TreeGrafter"/>
</dbReference>
<evidence type="ECO:0000256" key="17">
    <source>
        <dbReference type="ARBA" id="ARBA00060911"/>
    </source>
</evidence>
<evidence type="ECO:0000259" key="22">
    <source>
        <dbReference type="Pfam" id="PF18327"/>
    </source>
</evidence>
<sequence>MTPTPLSREAAALPASPRGPLRQAIDAACRAPEAECLEPLILAARLTEAQAGQVRALARSLVAGVRAARVHRSGVDALMREFSLSTHEGVALMCLAEALLRVPDADTADRLIRDKLAAGDWQAHIGHSPSMFVNAAAWGLLITGRLVGGTETRGLRAALGRLAHRGGEPLVRKGMDLAMRVLGEQFVIGQDIPSALETARFGEARGYRYAFDLFGEAAVTAADAERYFARYAEAIHAIGQGNARRGVIDGNGMAIKLSALHPRYRWSQRDRVMGELLPRVRELFLLAREYDIGVSLDAEEADRLELSLDVFEALAMDPAFDGWHGLGFVVQAYQKRAPRVIDALIALARRSGHRLMLRLVKGAYWDTEIKRAQVDGLADYPVFTRKVHTDVAYLACARTLLDACDLVYPQFATHNAHTLAAVCHLIGGDYHPGDYEFQCLHGMGETLYDQVVTPDGLGRQVRIYAPVGAHETLLAYLVRRLLENGANSSFVNRIVDEEVPVDALVADPVVAAAVTAGAPHPAIPLPVDVVGPGRRAARGLDLASEPVRQSIVEAIAASREVRPEAVPMIAAATGDRAAPAPVCNPADPADVVGTVCAADAADAALALEMAAQAAEGWARTPVADRALLLERAADAMERECLGLMALAIREAGKSWRNALAEVREAVDFCRYYAQQARQMPWGEATVPLGPVVCLSPWNFPLAIFVGQVAAALVAGNPVVAKPAARTPLMATRAVGLFHAVGVPAAVLQCLPGAGAGVGEALVADARTRGVMFTGSTHTARHIARVLAQRGDIPLIAQTGGQNALIVDSSALPEQVVADVLTSAFDSAGQRCSALRVLCLQEEVADRLLAMIRAAMRELRVGDPADVRTDIGPVIDATALDRLRDHVAAMTAAGMACDSVALTPDTPGHFMPPTLIELDRLARLEDEVFGPVLHVLRYRADALPQLIETINATGYGLTLGIHSRVDERIDAVVTQARAGNIYVNRDMIGAVVGVQPFGGEGRSGTGPKAGGPLYLQRLVRQPAPPAIPRLSPALHPQLDAFEAWLVADSAGLLSEGEINALIGLVAGYGEASLANRSCLLPGPTGEENRLHFRPRGRAGALTTDLRALLHQLAAALATDNRILIADEPVLRTRLDALPAAVAACIDWVPDVLAAAPDVVLFDGARADAEALRQRLAAGTGALIGLLTPSPRYDLTRLIVERSVSVNTAAAGGNAGLMALPA</sequence>
<feature type="domain" description="Proline dehydrogenase" evidence="20">
    <location>
        <begin position="196"/>
        <end position="493"/>
    </location>
</feature>
<comment type="similarity">
    <text evidence="16 18">In the N-terminal section; belongs to the proline dehydrogenase family.</text>
</comment>
<evidence type="ECO:0000256" key="10">
    <source>
        <dbReference type="ARBA" id="ARBA00023062"/>
    </source>
</evidence>
<dbReference type="Gene3D" id="3.40.605.10">
    <property type="entry name" value="Aldehyde Dehydrogenase, Chain A, domain 1"/>
    <property type="match status" value="1"/>
</dbReference>
<dbReference type="Gene3D" id="1.20.5.460">
    <property type="entry name" value="Single helix bin"/>
    <property type="match status" value="1"/>
</dbReference>
<evidence type="ECO:0000259" key="20">
    <source>
        <dbReference type="Pfam" id="PF01619"/>
    </source>
</evidence>
<dbReference type="InterPro" id="IPR016160">
    <property type="entry name" value="Ald_DH_CS_CYS"/>
</dbReference>
<dbReference type="NCBIfam" id="TIGR01238">
    <property type="entry name" value="D1pyr5carbox3"/>
    <property type="match status" value="1"/>
</dbReference>
<evidence type="ECO:0000313" key="24">
    <source>
        <dbReference type="Proteomes" id="UP000501991"/>
    </source>
</evidence>
<dbReference type="PANTHER" id="PTHR42862">
    <property type="entry name" value="DELTA-1-PYRROLINE-5-CARBOXYLATE DEHYDROGENASE 1, ISOFORM A-RELATED"/>
    <property type="match status" value="1"/>
</dbReference>
<dbReference type="EC" id="1.2.1.88" evidence="18"/>
<reference evidence="23 24" key="1">
    <citation type="submission" date="2020-02" db="EMBL/GenBank/DDBJ databases">
        <title>Nitrogenibacter mangrovi gen. nov., sp. nov. isolated from mangrove sediment, a denitrifying betaproteobacterium.</title>
        <authorList>
            <person name="Liao H."/>
            <person name="Tian Y."/>
        </authorList>
    </citation>
    <scope>NUCLEOTIDE SEQUENCE [LARGE SCALE GENOMIC DNA]</scope>
    <source>
        <strain evidence="23 24">M9-3-2</strain>
    </source>
</reference>
<feature type="domain" description="Aldehyde dehydrogenase" evidence="19">
    <location>
        <begin position="580"/>
        <end position="1015"/>
    </location>
</feature>
<keyword evidence="13" id="KW-0511">Multifunctional enzyme</keyword>
<keyword evidence="5 18" id="KW-0285">Flavoprotein</keyword>
<keyword evidence="24" id="KW-1185">Reference proteome</keyword>
<proteinExistence type="inferred from homology"/>
<dbReference type="KEGG" id="azq:G3580_13520"/>
<evidence type="ECO:0000256" key="13">
    <source>
        <dbReference type="ARBA" id="ARBA00023268"/>
    </source>
</evidence>
<dbReference type="Pfam" id="PF14850">
    <property type="entry name" value="Pro_dh-DNA_bdg"/>
    <property type="match status" value="1"/>
</dbReference>
<dbReference type="InterPro" id="IPR024090">
    <property type="entry name" value="PRODH_PutA_dom_I"/>
</dbReference>
<organism evidence="23 24">
    <name type="scientific">Nitrogeniibacter mangrovi</name>
    <dbReference type="NCBI Taxonomy" id="2016596"/>
    <lineage>
        <taxon>Bacteria</taxon>
        <taxon>Pseudomonadati</taxon>
        <taxon>Pseudomonadota</taxon>
        <taxon>Betaproteobacteria</taxon>
        <taxon>Rhodocyclales</taxon>
        <taxon>Zoogloeaceae</taxon>
        <taxon>Nitrogeniibacter</taxon>
    </lineage>
</organism>
<dbReference type="GO" id="GO:0003700">
    <property type="term" value="F:DNA-binding transcription factor activity"/>
    <property type="evidence" value="ECO:0007669"/>
    <property type="project" value="InterPro"/>
</dbReference>
<dbReference type="PANTHER" id="PTHR42862:SF1">
    <property type="entry name" value="DELTA-1-PYRROLINE-5-CARBOXYLATE DEHYDROGENASE 2, ISOFORM A-RELATED"/>
    <property type="match status" value="1"/>
</dbReference>
<name>A0A6C1B506_9RHOO</name>
<evidence type="ECO:0000256" key="1">
    <source>
        <dbReference type="ARBA" id="ARBA00001974"/>
    </source>
</evidence>
<dbReference type="AlphaFoldDB" id="A0A6C1B506"/>
<keyword evidence="10 18" id="KW-0642">Proline metabolism</keyword>
<dbReference type="GO" id="GO:0003842">
    <property type="term" value="F:L-glutamate gamma-semialdehyde dehydrogenase activity"/>
    <property type="evidence" value="ECO:0007669"/>
    <property type="project" value="UniProtKB-UniRule"/>
</dbReference>
<dbReference type="InterPro" id="IPR025703">
    <property type="entry name" value="Bifunct_PutA"/>
</dbReference>
<dbReference type="EMBL" id="CP048836">
    <property type="protein sequence ID" value="QID18557.1"/>
    <property type="molecule type" value="Genomic_DNA"/>
</dbReference>
<evidence type="ECO:0000256" key="4">
    <source>
        <dbReference type="ARBA" id="ARBA00022491"/>
    </source>
</evidence>
<dbReference type="RefSeq" id="WP_173766323.1">
    <property type="nucleotide sequence ID" value="NZ_CP048836.1"/>
</dbReference>
<dbReference type="InterPro" id="IPR024089">
    <property type="entry name" value="PRODH_PutA_dom_I/II"/>
</dbReference>
<evidence type="ECO:0000259" key="21">
    <source>
        <dbReference type="Pfam" id="PF14850"/>
    </source>
</evidence>
<dbReference type="InterPro" id="IPR016162">
    <property type="entry name" value="Ald_DH_N"/>
</dbReference>
<dbReference type="Pfam" id="PF18327">
    <property type="entry name" value="PRODH"/>
    <property type="match status" value="1"/>
</dbReference>
<dbReference type="Pfam" id="PF00171">
    <property type="entry name" value="Aldedh"/>
    <property type="match status" value="1"/>
</dbReference>
<dbReference type="GO" id="GO:0004657">
    <property type="term" value="F:proline dehydrogenase activity"/>
    <property type="evidence" value="ECO:0007669"/>
    <property type="project" value="UniProtKB-UniRule"/>
</dbReference>
<comment type="similarity">
    <text evidence="17 18">In the C-terminal section; belongs to the aldehyde dehydrogenase family.</text>
</comment>
<dbReference type="PROSITE" id="PS00070">
    <property type="entry name" value="ALDEHYDE_DEHYDR_CYS"/>
    <property type="match status" value="1"/>
</dbReference>
<evidence type="ECO:0000256" key="14">
    <source>
        <dbReference type="ARBA" id="ARBA00048142"/>
    </source>
</evidence>
<dbReference type="InterPro" id="IPR015590">
    <property type="entry name" value="Aldehyde_DH_dom"/>
</dbReference>
<evidence type="ECO:0000256" key="16">
    <source>
        <dbReference type="ARBA" id="ARBA00060889"/>
    </source>
</evidence>
<evidence type="ECO:0000256" key="9">
    <source>
        <dbReference type="ARBA" id="ARBA00023027"/>
    </source>
</evidence>
<gene>
    <name evidence="23" type="primary">putA</name>
    <name evidence="23" type="ORF">G3580_13520</name>
</gene>
<dbReference type="InterPro" id="IPR029041">
    <property type="entry name" value="FAD-linked_oxidoreductase-like"/>
</dbReference>
<dbReference type="EC" id="1.5.5.2" evidence="18"/>
<evidence type="ECO:0000256" key="11">
    <source>
        <dbReference type="ARBA" id="ARBA00023125"/>
    </source>
</evidence>
<dbReference type="UniPathway" id="UPA00261">
    <property type="reaction ID" value="UER00373"/>
</dbReference>
<protein>
    <recommendedName>
        <fullName evidence="18">Bifunctional protein PutA</fullName>
    </recommendedName>
    <domain>
        <recommendedName>
            <fullName evidence="18">Proline dehydrogenase</fullName>
            <ecNumber evidence="18">1.5.5.2</ecNumber>
        </recommendedName>
        <alternativeName>
            <fullName evidence="18">Proline oxidase</fullName>
        </alternativeName>
    </domain>
    <domain>
        <recommendedName>
            <fullName evidence="18">Delta-1-pyrroline-5-carboxylate dehydrogenase</fullName>
            <shortName evidence="18">P5C dehydrogenase</shortName>
            <ecNumber evidence="18">1.2.1.88</ecNumber>
        </recommendedName>
        <alternativeName>
            <fullName evidence="18">L-glutamate gamma-semialdehyde dehydrogenase</fullName>
        </alternativeName>
    </domain>
</protein>
<keyword evidence="6 18" id="KW-0274">FAD</keyword>
<dbReference type="FunFam" id="3.20.20.220:FF:000004">
    <property type="entry name" value="Bifunctional protein PutA"/>
    <property type="match status" value="1"/>
</dbReference>
<evidence type="ECO:0000313" key="23">
    <source>
        <dbReference type="EMBL" id="QID18557.1"/>
    </source>
</evidence>
<keyword evidence="7 18" id="KW-0560">Oxidoreductase</keyword>
<dbReference type="SUPFAM" id="SSF81935">
    <property type="entry name" value="N-terminal domain of bifunctional PutA protein"/>
    <property type="match status" value="1"/>
</dbReference>
<keyword evidence="8 18" id="KW-0805">Transcription regulation</keyword>
<keyword evidence="12 18" id="KW-0804">Transcription</keyword>
<keyword evidence="11 18" id="KW-0238">DNA-binding</keyword>
<evidence type="ECO:0000256" key="15">
    <source>
        <dbReference type="ARBA" id="ARBA00048779"/>
    </source>
</evidence>
<dbReference type="Gene3D" id="3.40.309.10">
    <property type="entry name" value="Aldehyde Dehydrogenase, Chain A, domain 2"/>
    <property type="match status" value="1"/>
</dbReference>
<evidence type="ECO:0000256" key="3">
    <source>
        <dbReference type="ARBA" id="ARBA00004786"/>
    </source>
</evidence>
<dbReference type="PIRSF" id="PIRSF000197">
    <property type="entry name" value="Bifunct_PutA"/>
    <property type="match status" value="1"/>
</dbReference>
<dbReference type="InterPro" id="IPR005933">
    <property type="entry name" value="PutA_C"/>
</dbReference>
<dbReference type="InterPro" id="IPR024082">
    <property type="entry name" value="PRODH_PutA_dom_II"/>
</dbReference>
<dbReference type="Proteomes" id="UP000501991">
    <property type="component" value="Chromosome"/>
</dbReference>
<evidence type="ECO:0000256" key="18">
    <source>
        <dbReference type="PIRNR" id="PIRNR000197"/>
    </source>
</evidence>
<evidence type="ECO:0000256" key="6">
    <source>
        <dbReference type="ARBA" id="ARBA00022827"/>
    </source>
</evidence>
<accession>A0A6C1B506</accession>
<keyword evidence="9 18" id="KW-0520">NAD</keyword>
<dbReference type="InterPro" id="IPR041349">
    <property type="entry name" value="PRODH"/>
</dbReference>
<dbReference type="InterPro" id="IPR002872">
    <property type="entry name" value="Proline_DH_dom"/>
</dbReference>
<dbReference type="SUPFAM" id="SSF51730">
    <property type="entry name" value="FAD-linked oxidoreductase"/>
    <property type="match status" value="1"/>
</dbReference>
<dbReference type="InterPro" id="IPR050485">
    <property type="entry name" value="Proline_metab_enzyme"/>
</dbReference>
<dbReference type="Pfam" id="PF01619">
    <property type="entry name" value="Pro_dh"/>
    <property type="match status" value="1"/>
</dbReference>
<evidence type="ECO:0000259" key="19">
    <source>
        <dbReference type="Pfam" id="PF00171"/>
    </source>
</evidence>
<dbReference type="CDD" id="cd07125">
    <property type="entry name" value="ALDH_PutA-P5CDH"/>
    <property type="match status" value="1"/>
</dbReference>
<dbReference type="FunFam" id="3.40.309.10:FF:000005">
    <property type="entry name" value="1-pyrroline-5-carboxylate dehydrogenase 1"/>
    <property type="match status" value="1"/>
</dbReference>
<dbReference type="Gene3D" id="3.20.20.220">
    <property type="match status" value="1"/>
</dbReference>
<comment type="pathway">
    <text evidence="3 18">Amino-acid degradation; L-proline degradation into L-glutamate; L-glutamate from L-proline: step 2/2.</text>
</comment>
<feature type="domain" description="Proline utilization A proline dehydrogenase N-terminal" evidence="22">
    <location>
        <begin position="20"/>
        <end position="66"/>
    </location>
</feature>
<evidence type="ECO:0000256" key="7">
    <source>
        <dbReference type="ARBA" id="ARBA00023002"/>
    </source>
</evidence>
<dbReference type="SUPFAM" id="SSF53720">
    <property type="entry name" value="ALDH-like"/>
    <property type="match status" value="1"/>
</dbReference>